<comment type="catalytic activity">
    <reaction evidence="5">
        <text>N(tele)-phospho-L-histidyl/L-threonyl-[pyruvate, phosphate dikinase] + ADP = N(tele)-phospho-L-histidyl/O-phospho-L-threonyl-[pyruvate, phosphate dikinase] + AMP + H(+)</text>
        <dbReference type="Rhea" id="RHEA:43692"/>
        <dbReference type="Rhea" id="RHEA-COMP:10650"/>
        <dbReference type="Rhea" id="RHEA-COMP:10651"/>
        <dbReference type="ChEBI" id="CHEBI:15378"/>
        <dbReference type="ChEBI" id="CHEBI:30013"/>
        <dbReference type="ChEBI" id="CHEBI:61977"/>
        <dbReference type="ChEBI" id="CHEBI:83586"/>
        <dbReference type="ChEBI" id="CHEBI:456215"/>
        <dbReference type="ChEBI" id="CHEBI:456216"/>
        <dbReference type="EC" id="2.7.11.32"/>
    </reaction>
</comment>
<keyword evidence="1 5" id="KW-0723">Serine/threonine-protein kinase</keyword>
<reference evidence="6 7" key="1">
    <citation type="journal article" date="2010" name="Stand. Genomic Sci.">
        <title>Complete genome sequence of Denitrovibrio acetiphilus type strain (N2460).</title>
        <authorList>
            <person name="Kiss H."/>
            <person name="Lang E."/>
            <person name="Lapidus A."/>
            <person name="Copeland A."/>
            <person name="Nolan M."/>
            <person name="Glavina Del Rio T."/>
            <person name="Chen F."/>
            <person name="Lucas S."/>
            <person name="Tice H."/>
            <person name="Cheng J.F."/>
            <person name="Han C."/>
            <person name="Goodwin L."/>
            <person name="Pitluck S."/>
            <person name="Liolios K."/>
            <person name="Pati A."/>
            <person name="Ivanova N."/>
            <person name="Mavromatis K."/>
            <person name="Chen A."/>
            <person name="Palaniappan K."/>
            <person name="Land M."/>
            <person name="Hauser L."/>
            <person name="Chang Y.J."/>
            <person name="Jeffries C.D."/>
            <person name="Detter J.C."/>
            <person name="Brettin T."/>
            <person name="Spring S."/>
            <person name="Rohde M."/>
            <person name="Goker M."/>
            <person name="Woyke T."/>
            <person name="Bristow J."/>
            <person name="Eisen J.A."/>
            <person name="Markowitz V."/>
            <person name="Hugenholtz P."/>
            <person name="Kyrpides N.C."/>
            <person name="Klenk H.P."/>
        </authorList>
    </citation>
    <scope>NUCLEOTIDE SEQUENCE [LARGE SCALE GENOMIC DNA]</scope>
    <source>
        <strain evidence="7">DSM 12809 / NBRC 114555 / N2460</strain>
    </source>
</reference>
<dbReference type="Gene3D" id="3.40.50.300">
    <property type="entry name" value="P-loop containing nucleotide triphosphate hydrolases"/>
    <property type="match status" value="1"/>
</dbReference>
<evidence type="ECO:0000256" key="3">
    <source>
        <dbReference type="ARBA" id="ARBA00022741"/>
    </source>
</evidence>
<name>D4H344_DENA2</name>
<dbReference type="GO" id="GO:0043531">
    <property type="term" value="F:ADP binding"/>
    <property type="evidence" value="ECO:0007669"/>
    <property type="project" value="UniProtKB-UniRule"/>
</dbReference>
<sequence>MSDRIYIISDGTGQSAMSIMRAALLQFDKPDAKFTVYSMVDREEQLVSILNHAKMDYSFIAYTMVSKGFRDIVRRFCAENGLKSIDLLGPPLDSLESYMGKPQLEKPGLLRKVDEKYFKRIEAMEFTLTHDDGKLMRGMNEADLIILGLSRTSKTPTSFFLAQQGFKVVNIPLVPEIPIPEEVFKVEQHKVVLLVMDPEVLQKVRSARLRHYKTTSNYNNLPKIFAEVEFCYELIRKNRKWSMIDTTNKSIEETAREIIHTVYGRDMEL</sequence>
<dbReference type="EC" id="2.7.4.27" evidence="5"/>
<dbReference type="NCBIfam" id="NF003742">
    <property type="entry name" value="PRK05339.1"/>
    <property type="match status" value="1"/>
</dbReference>
<dbReference type="InterPro" id="IPR005177">
    <property type="entry name" value="Kinase-pyrophosphorylase"/>
</dbReference>
<gene>
    <name evidence="6" type="ordered locus">Dacet_2305</name>
</gene>
<dbReference type="Pfam" id="PF03618">
    <property type="entry name" value="Kinase-PPPase"/>
    <property type="match status" value="1"/>
</dbReference>
<dbReference type="HOGENOM" id="CLU_046206_2_1_0"/>
<dbReference type="GO" id="GO:0004674">
    <property type="term" value="F:protein serine/threonine kinase activity"/>
    <property type="evidence" value="ECO:0007669"/>
    <property type="project" value="UniProtKB-UniRule"/>
</dbReference>
<keyword evidence="4 5" id="KW-0418">Kinase</keyword>
<keyword evidence="2 5" id="KW-0808">Transferase</keyword>
<keyword evidence="7" id="KW-1185">Reference proteome</keyword>
<dbReference type="OrthoDB" id="9782201at2"/>
<evidence type="ECO:0000256" key="5">
    <source>
        <dbReference type="HAMAP-Rule" id="MF_00921"/>
    </source>
</evidence>
<feature type="binding site" evidence="5">
    <location>
        <begin position="148"/>
        <end position="155"/>
    </location>
    <ligand>
        <name>ADP</name>
        <dbReference type="ChEBI" id="CHEBI:456216"/>
    </ligand>
</feature>
<evidence type="ECO:0000256" key="2">
    <source>
        <dbReference type="ARBA" id="ARBA00022679"/>
    </source>
</evidence>
<evidence type="ECO:0000313" key="6">
    <source>
        <dbReference type="EMBL" id="ADD69067.1"/>
    </source>
</evidence>
<dbReference type="EC" id="2.7.11.32" evidence="5"/>
<evidence type="ECO:0000256" key="4">
    <source>
        <dbReference type="ARBA" id="ARBA00022777"/>
    </source>
</evidence>
<dbReference type="eggNOG" id="COG1806">
    <property type="taxonomic scope" value="Bacteria"/>
</dbReference>
<comment type="similarity">
    <text evidence="5">Belongs to the pyruvate, phosphate/water dikinase regulatory protein family. PDRP subfamily.</text>
</comment>
<dbReference type="InterPro" id="IPR026565">
    <property type="entry name" value="PPDK_reg"/>
</dbReference>
<dbReference type="RefSeq" id="WP_013011569.1">
    <property type="nucleotide sequence ID" value="NC_013943.1"/>
</dbReference>
<dbReference type="GO" id="GO:0016776">
    <property type="term" value="F:phosphotransferase activity, phosphate group as acceptor"/>
    <property type="evidence" value="ECO:0007669"/>
    <property type="project" value="UniProtKB-UniRule"/>
</dbReference>
<comment type="catalytic activity">
    <reaction evidence="5">
        <text>N(tele)-phospho-L-histidyl/O-phospho-L-threonyl-[pyruvate, phosphate dikinase] + phosphate + H(+) = N(tele)-phospho-L-histidyl/L-threonyl-[pyruvate, phosphate dikinase] + diphosphate</text>
        <dbReference type="Rhea" id="RHEA:43696"/>
        <dbReference type="Rhea" id="RHEA-COMP:10650"/>
        <dbReference type="Rhea" id="RHEA-COMP:10651"/>
        <dbReference type="ChEBI" id="CHEBI:15378"/>
        <dbReference type="ChEBI" id="CHEBI:30013"/>
        <dbReference type="ChEBI" id="CHEBI:33019"/>
        <dbReference type="ChEBI" id="CHEBI:43474"/>
        <dbReference type="ChEBI" id="CHEBI:61977"/>
        <dbReference type="ChEBI" id="CHEBI:83586"/>
        <dbReference type="EC" id="2.7.4.27"/>
    </reaction>
</comment>
<dbReference type="STRING" id="522772.Dacet_2305"/>
<evidence type="ECO:0000313" key="7">
    <source>
        <dbReference type="Proteomes" id="UP000002012"/>
    </source>
</evidence>
<dbReference type="EMBL" id="CP001968">
    <property type="protein sequence ID" value="ADD69067.1"/>
    <property type="molecule type" value="Genomic_DNA"/>
</dbReference>
<dbReference type="HAMAP" id="MF_00921">
    <property type="entry name" value="PDRP"/>
    <property type="match status" value="1"/>
</dbReference>
<keyword evidence="3 5" id="KW-0547">Nucleotide-binding</keyword>
<dbReference type="PaxDb" id="522772-Dacet_2305"/>
<evidence type="ECO:0000256" key="1">
    <source>
        <dbReference type="ARBA" id="ARBA00022527"/>
    </source>
</evidence>
<dbReference type="KEGG" id="dap:Dacet_2305"/>
<dbReference type="InParanoid" id="D4H344"/>
<dbReference type="InterPro" id="IPR027417">
    <property type="entry name" value="P-loop_NTPase"/>
</dbReference>
<accession>D4H344</accession>
<dbReference type="Proteomes" id="UP000002012">
    <property type="component" value="Chromosome"/>
</dbReference>
<organism evidence="6 7">
    <name type="scientific">Denitrovibrio acetiphilus (strain DSM 12809 / NBRC 114555 / N2460)</name>
    <dbReference type="NCBI Taxonomy" id="522772"/>
    <lineage>
        <taxon>Bacteria</taxon>
        <taxon>Pseudomonadati</taxon>
        <taxon>Deferribacterota</taxon>
        <taxon>Deferribacteres</taxon>
        <taxon>Deferribacterales</taxon>
        <taxon>Geovibrionaceae</taxon>
        <taxon>Denitrovibrio</taxon>
    </lineage>
</organism>
<dbReference type="PANTHER" id="PTHR31756:SF3">
    <property type="entry name" value="PYRUVATE, PHOSPHATE DIKINASE REGULATORY PROTEIN 1, CHLOROPLASTIC"/>
    <property type="match status" value="1"/>
</dbReference>
<comment type="function">
    <text evidence="5">Bifunctional serine/threonine kinase and phosphorylase involved in the regulation of the pyruvate, phosphate dikinase (PPDK) by catalyzing its phosphorylation/dephosphorylation.</text>
</comment>
<dbReference type="GO" id="GO:0005524">
    <property type="term" value="F:ATP binding"/>
    <property type="evidence" value="ECO:0007669"/>
    <property type="project" value="InterPro"/>
</dbReference>
<protein>
    <recommendedName>
        <fullName evidence="5">Putative pyruvate, phosphate dikinase regulatory protein</fullName>
        <shortName evidence="5">PPDK regulatory protein</shortName>
        <ecNumber evidence="5">2.7.11.32</ecNumber>
        <ecNumber evidence="5">2.7.4.27</ecNumber>
    </recommendedName>
</protein>
<dbReference type="PANTHER" id="PTHR31756">
    <property type="entry name" value="PYRUVATE, PHOSPHATE DIKINASE REGULATORY PROTEIN 1, CHLOROPLASTIC"/>
    <property type="match status" value="1"/>
</dbReference>
<dbReference type="AlphaFoldDB" id="D4H344"/>
<proteinExistence type="inferred from homology"/>
<dbReference type="FunCoup" id="D4H344">
    <property type="interactions" value="235"/>
</dbReference>